<proteinExistence type="predicted"/>
<dbReference type="EMBL" id="JACBKZ010000014">
    <property type="protein sequence ID" value="KAF5932414.1"/>
    <property type="molecule type" value="Genomic_DNA"/>
</dbReference>
<reference evidence="2" key="1">
    <citation type="journal article" date="2020" name="Nat. Commun.">
        <title>Genome assembly of wild tea tree DASZ reveals pedigree and selection history of tea varieties.</title>
        <authorList>
            <person name="Zhang W."/>
            <person name="Zhang Y."/>
            <person name="Qiu H."/>
            <person name="Guo Y."/>
            <person name="Wan H."/>
            <person name="Zhang X."/>
            <person name="Scossa F."/>
            <person name="Alseekh S."/>
            <person name="Zhang Q."/>
            <person name="Wang P."/>
            <person name="Xu L."/>
            <person name="Schmidt M.H."/>
            <person name="Jia X."/>
            <person name="Li D."/>
            <person name="Zhu A."/>
            <person name="Guo F."/>
            <person name="Chen W."/>
            <person name="Ni D."/>
            <person name="Usadel B."/>
            <person name="Fernie A.R."/>
            <person name="Wen W."/>
        </authorList>
    </citation>
    <scope>NUCLEOTIDE SEQUENCE [LARGE SCALE GENOMIC DNA]</scope>
    <source>
        <strain evidence="2">cv. G240</strain>
    </source>
</reference>
<organism evidence="1 2">
    <name type="scientific">Camellia sinensis</name>
    <name type="common">Tea plant</name>
    <name type="synonym">Thea sinensis</name>
    <dbReference type="NCBI Taxonomy" id="4442"/>
    <lineage>
        <taxon>Eukaryota</taxon>
        <taxon>Viridiplantae</taxon>
        <taxon>Streptophyta</taxon>
        <taxon>Embryophyta</taxon>
        <taxon>Tracheophyta</taxon>
        <taxon>Spermatophyta</taxon>
        <taxon>Magnoliopsida</taxon>
        <taxon>eudicotyledons</taxon>
        <taxon>Gunneridae</taxon>
        <taxon>Pentapetalae</taxon>
        <taxon>asterids</taxon>
        <taxon>Ericales</taxon>
        <taxon>Theaceae</taxon>
        <taxon>Camellia</taxon>
    </lineage>
</organism>
<dbReference type="Proteomes" id="UP000593564">
    <property type="component" value="Unassembled WGS sequence"/>
</dbReference>
<keyword evidence="2" id="KW-1185">Reference proteome</keyword>
<dbReference type="AlphaFoldDB" id="A0A7J7FZL2"/>
<accession>A0A7J7FZL2</accession>
<name>A0A7J7FZL2_CAMSI</name>
<protein>
    <submittedName>
        <fullName evidence="1">Uncharacterized protein</fullName>
    </submittedName>
</protein>
<gene>
    <name evidence="1" type="ORF">HYC85_028585</name>
</gene>
<evidence type="ECO:0000313" key="1">
    <source>
        <dbReference type="EMBL" id="KAF5932414.1"/>
    </source>
</evidence>
<reference evidence="1 2" key="2">
    <citation type="submission" date="2020-07" db="EMBL/GenBank/DDBJ databases">
        <title>Genome assembly of wild tea tree DASZ reveals pedigree and selection history of tea varieties.</title>
        <authorList>
            <person name="Zhang W."/>
        </authorList>
    </citation>
    <scope>NUCLEOTIDE SEQUENCE [LARGE SCALE GENOMIC DNA]</scope>
    <source>
        <strain evidence="2">cv. G240</strain>
        <tissue evidence="1">Leaf</tissue>
    </source>
</reference>
<comment type="caution">
    <text evidence="1">The sequence shown here is derived from an EMBL/GenBank/DDBJ whole genome shotgun (WGS) entry which is preliminary data.</text>
</comment>
<sequence>MLRKYELDPSHMLDWTDLEVDKDASYEERPVGCLVSKLLLPRFLVFCSSGTSCAQAGFANSQYFCRTLVPYPLISVSDIFGDNLGLAEITSASRPGHVAPRLTLRRHLATC</sequence>
<evidence type="ECO:0000313" key="2">
    <source>
        <dbReference type="Proteomes" id="UP000593564"/>
    </source>
</evidence>